<reference evidence="3" key="1">
    <citation type="submission" date="2022-01" db="EMBL/GenBank/DDBJ databases">
        <title>Draft genome of Methanogenium marinum DSM 15558.</title>
        <authorList>
            <person name="Chen S.-C."/>
            <person name="You Y.-T."/>
        </authorList>
    </citation>
    <scope>NUCLEOTIDE SEQUENCE</scope>
    <source>
        <strain evidence="3">DSM 15558</strain>
    </source>
</reference>
<organism evidence="3 4">
    <name type="scientific">Methanogenium marinum</name>
    <dbReference type="NCBI Taxonomy" id="348610"/>
    <lineage>
        <taxon>Archaea</taxon>
        <taxon>Methanobacteriati</taxon>
        <taxon>Methanobacteriota</taxon>
        <taxon>Stenosarchaea group</taxon>
        <taxon>Methanomicrobia</taxon>
        <taxon>Methanomicrobiales</taxon>
        <taxon>Methanomicrobiaceae</taxon>
        <taxon>Methanogenium</taxon>
    </lineage>
</organism>
<feature type="region of interest" description="Disordered" evidence="1">
    <location>
        <begin position="150"/>
        <end position="209"/>
    </location>
</feature>
<accession>A0A9Q4KV33</accession>
<feature type="compositionally biased region" description="Polar residues" evidence="1">
    <location>
        <begin position="189"/>
        <end position="205"/>
    </location>
</feature>
<keyword evidence="4" id="KW-1185">Reference proteome</keyword>
<comment type="caution">
    <text evidence="3">The sequence shown here is derived from an EMBL/GenBank/DDBJ whole genome shotgun (WGS) entry which is preliminary data.</text>
</comment>
<feature type="transmembrane region" description="Helical" evidence="2">
    <location>
        <begin position="217"/>
        <end position="236"/>
    </location>
</feature>
<dbReference type="AlphaFoldDB" id="A0A9Q4KV33"/>
<dbReference type="Proteomes" id="UP001143747">
    <property type="component" value="Unassembled WGS sequence"/>
</dbReference>
<protein>
    <submittedName>
        <fullName evidence="3">Uncharacterized protein</fullName>
    </submittedName>
</protein>
<keyword evidence="2" id="KW-0472">Membrane</keyword>
<evidence type="ECO:0000256" key="1">
    <source>
        <dbReference type="SAM" id="MobiDB-lite"/>
    </source>
</evidence>
<dbReference type="EMBL" id="JAKELO010000002">
    <property type="protein sequence ID" value="MDE4908978.1"/>
    <property type="molecule type" value="Genomic_DNA"/>
</dbReference>
<dbReference type="RefSeq" id="WP_274925587.1">
    <property type="nucleotide sequence ID" value="NZ_JAKELO010000002.1"/>
</dbReference>
<proteinExistence type="predicted"/>
<evidence type="ECO:0000313" key="4">
    <source>
        <dbReference type="Proteomes" id="UP001143747"/>
    </source>
</evidence>
<sequence length="241" mass="25244">MRGTSLTKNGCISVLALLCICLLSWSVIPVSAVSSAVIGETVHLSGNGGGYDDMYLFLTGPNLAPGGVRPDSITTHVVSGDDASFIHVPVRSGVWEYDWNTGRTGGTLDPGTYLVWAVPQPLGRYDLGKTSYATINIILKNAAMTAEISGTTGNAGISGTEKMAEETATERSEETNPDPNEFSAGDAESLNNASDETNKSSTVSEDTMPAPTTAGSLSYSCFCAAGIAIVFLICVCRDEKR</sequence>
<gene>
    <name evidence="3" type="ORF">L0665_10200</name>
</gene>
<feature type="compositionally biased region" description="Basic and acidic residues" evidence="1">
    <location>
        <begin position="162"/>
        <end position="174"/>
    </location>
</feature>
<evidence type="ECO:0000313" key="3">
    <source>
        <dbReference type="EMBL" id="MDE4908978.1"/>
    </source>
</evidence>
<keyword evidence="2" id="KW-1133">Transmembrane helix</keyword>
<evidence type="ECO:0000256" key="2">
    <source>
        <dbReference type="SAM" id="Phobius"/>
    </source>
</evidence>
<keyword evidence="2" id="KW-0812">Transmembrane</keyword>
<name>A0A9Q4KV33_9EURY</name>